<dbReference type="RefSeq" id="WP_265764545.1">
    <property type="nucleotide sequence ID" value="NZ_JAGGJA010000002.1"/>
</dbReference>
<comment type="similarity">
    <text evidence="1">Belongs to the universal stress protein A family.</text>
</comment>
<dbReference type="PRINTS" id="PR01438">
    <property type="entry name" value="UNVRSLSTRESS"/>
</dbReference>
<dbReference type="CDD" id="cd00293">
    <property type="entry name" value="USP-like"/>
    <property type="match status" value="1"/>
</dbReference>
<evidence type="ECO:0000259" key="2">
    <source>
        <dbReference type="Pfam" id="PF00582"/>
    </source>
</evidence>
<gene>
    <name evidence="3" type="ORF">J6I44_03315</name>
</gene>
<sequence length="288" mass="32644">MNANLEQVYFPTDFSKHANNVLPYAAEIALQTGSKLVLMHAIQYVVEIAPSFEDLKEQFVQTANEQFDRYINQLLQDTRFKELEISTVLLWGNPVVNVLKQVQMHEQGLIIMGTKGATADRNALLGSTTSGIIKKSTIPVLAVPYGSKFDKFPHITFTTDYKEGDLAALKQIVHFAKLFDSTIDISHIDEGLHTSDNETLEDEIKFRGFCDLVKSSIDYDDIHFSRKHENDFYTGIADYLSESSTSLLVMIKYKKSFFEALAERNHIREMALYSKVPLLILIGNPPQK</sequence>
<dbReference type="Pfam" id="PF00582">
    <property type="entry name" value="Usp"/>
    <property type="match status" value="1"/>
</dbReference>
<protein>
    <submittedName>
        <fullName evidence="3">Universal stress protein</fullName>
    </submittedName>
</protein>
<dbReference type="PANTHER" id="PTHR46268:SF22">
    <property type="entry name" value="SENSOR PROTEIN KDPD-RELATED"/>
    <property type="match status" value="1"/>
</dbReference>
<evidence type="ECO:0000256" key="1">
    <source>
        <dbReference type="ARBA" id="ARBA00008791"/>
    </source>
</evidence>
<dbReference type="InterPro" id="IPR006015">
    <property type="entry name" value="Universal_stress_UspA"/>
</dbReference>
<comment type="caution">
    <text evidence="3">The sequence shown here is derived from an EMBL/GenBank/DDBJ whole genome shotgun (WGS) entry which is preliminary data.</text>
</comment>
<dbReference type="Gene3D" id="3.40.50.12370">
    <property type="match status" value="1"/>
</dbReference>
<dbReference type="InterPro" id="IPR006016">
    <property type="entry name" value="UspA"/>
</dbReference>
<name>A0ABT3PIV3_9BACT</name>
<dbReference type="PANTHER" id="PTHR46268">
    <property type="entry name" value="STRESS RESPONSE PROTEIN NHAX"/>
    <property type="match status" value="1"/>
</dbReference>
<proteinExistence type="inferred from homology"/>
<dbReference type="Proteomes" id="UP001207918">
    <property type="component" value="Unassembled WGS sequence"/>
</dbReference>
<organism evidence="3 4">
    <name type="scientific">Fodinibius salsisoli</name>
    <dbReference type="NCBI Taxonomy" id="2820877"/>
    <lineage>
        <taxon>Bacteria</taxon>
        <taxon>Pseudomonadati</taxon>
        <taxon>Balneolota</taxon>
        <taxon>Balneolia</taxon>
        <taxon>Balneolales</taxon>
        <taxon>Balneolaceae</taxon>
        <taxon>Fodinibius</taxon>
    </lineage>
</organism>
<keyword evidence="4" id="KW-1185">Reference proteome</keyword>
<feature type="domain" description="UspA" evidence="2">
    <location>
        <begin position="8"/>
        <end position="144"/>
    </location>
</feature>
<evidence type="ECO:0000313" key="4">
    <source>
        <dbReference type="Proteomes" id="UP001207918"/>
    </source>
</evidence>
<dbReference type="SUPFAM" id="SSF52402">
    <property type="entry name" value="Adenine nucleotide alpha hydrolases-like"/>
    <property type="match status" value="2"/>
</dbReference>
<dbReference type="EMBL" id="JAGGJA010000002">
    <property type="protein sequence ID" value="MCW9705862.1"/>
    <property type="molecule type" value="Genomic_DNA"/>
</dbReference>
<accession>A0ABT3PIV3</accession>
<reference evidence="3 4" key="1">
    <citation type="submission" date="2021-03" db="EMBL/GenBank/DDBJ databases">
        <title>Aliifodinibius sp. nov., a new bacterium isolated from saline soil.</title>
        <authorList>
            <person name="Galisteo C."/>
            <person name="De La Haba R."/>
            <person name="Sanchez-Porro C."/>
            <person name="Ventosa A."/>
        </authorList>
    </citation>
    <scope>NUCLEOTIDE SEQUENCE [LARGE SCALE GENOMIC DNA]</scope>
    <source>
        <strain evidence="3 4">1BSP15-2V2</strain>
    </source>
</reference>
<evidence type="ECO:0000313" key="3">
    <source>
        <dbReference type="EMBL" id="MCW9705862.1"/>
    </source>
</evidence>